<dbReference type="EMBL" id="CP053832">
    <property type="protein sequence ID" value="QKF84200.1"/>
    <property type="molecule type" value="Genomic_DNA"/>
</dbReference>
<evidence type="ECO:0000256" key="4">
    <source>
        <dbReference type="ARBA" id="ARBA00022692"/>
    </source>
</evidence>
<dbReference type="PANTHER" id="PTHR43386:SF1">
    <property type="entry name" value="D,D-DIPEPTIDE TRANSPORT SYSTEM PERMEASE PROTEIN DDPC-RELATED"/>
    <property type="match status" value="1"/>
</dbReference>
<protein>
    <submittedName>
        <fullName evidence="9">Nickel ABC transporter permease subunit NikC</fullName>
    </submittedName>
    <submittedName>
        <fullName evidence="10">Nickel ABC transporter, permease protein</fullName>
    </submittedName>
</protein>
<feature type="transmembrane region" description="Helical" evidence="7">
    <location>
        <begin position="235"/>
        <end position="253"/>
    </location>
</feature>
<dbReference type="GO" id="GO:0005886">
    <property type="term" value="C:plasma membrane"/>
    <property type="evidence" value="ECO:0007669"/>
    <property type="project" value="UniProtKB-SubCell"/>
</dbReference>
<evidence type="ECO:0000256" key="2">
    <source>
        <dbReference type="ARBA" id="ARBA00022448"/>
    </source>
</evidence>
<dbReference type="GO" id="GO:0071916">
    <property type="term" value="F:dipeptide transmembrane transporter activity"/>
    <property type="evidence" value="ECO:0007669"/>
    <property type="project" value="TreeGrafter"/>
</dbReference>
<evidence type="ECO:0000259" key="8">
    <source>
        <dbReference type="PROSITE" id="PS50928"/>
    </source>
</evidence>
<dbReference type="Gene3D" id="1.10.3720.10">
    <property type="entry name" value="MetI-like"/>
    <property type="match status" value="1"/>
</dbReference>
<gene>
    <name evidence="9" type="primary">nikC</name>
    <name evidence="10" type="synonym">nikC2</name>
    <name evidence="10" type="ORF">CURT_0707</name>
    <name evidence="9" type="ORF">O6B32_08805</name>
</gene>
<dbReference type="PANTHER" id="PTHR43386">
    <property type="entry name" value="OLIGOPEPTIDE TRANSPORT SYSTEM PERMEASE PROTEIN APPC"/>
    <property type="match status" value="1"/>
</dbReference>
<dbReference type="Pfam" id="PF00528">
    <property type="entry name" value="BPD_transp_1"/>
    <property type="match status" value="1"/>
</dbReference>
<evidence type="ECO:0000313" key="11">
    <source>
        <dbReference type="Proteomes" id="UP000509722"/>
    </source>
</evidence>
<dbReference type="AlphaFoldDB" id="A0A381EA05"/>
<organism evidence="9 12">
    <name type="scientific">Campylobacter ureolyticus</name>
    <dbReference type="NCBI Taxonomy" id="827"/>
    <lineage>
        <taxon>Bacteria</taxon>
        <taxon>Pseudomonadati</taxon>
        <taxon>Campylobacterota</taxon>
        <taxon>Epsilonproteobacteria</taxon>
        <taxon>Campylobacterales</taxon>
        <taxon>Campylobacteraceae</taxon>
        <taxon>Campylobacter</taxon>
    </lineage>
</organism>
<evidence type="ECO:0000313" key="10">
    <source>
        <dbReference type="EMBL" id="QKF84200.1"/>
    </source>
</evidence>
<evidence type="ECO:0000256" key="5">
    <source>
        <dbReference type="ARBA" id="ARBA00022989"/>
    </source>
</evidence>
<dbReference type="EMBL" id="JAPXGO010000010">
    <property type="protein sequence ID" value="MCZ6160578.1"/>
    <property type="molecule type" value="Genomic_DNA"/>
</dbReference>
<dbReference type="CDD" id="cd06261">
    <property type="entry name" value="TM_PBP2"/>
    <property type="match status" value="1"/>
</dbReference>
<comment type="subcellular location">
    <subcellularLocation>
        <location evidence="1 7">Cell membrane</location>
        <topology evidence="1 7">Multi-pass membrane protein</topology>
    </subcellularLocation>
</comment>
<dbReference type="InterPro" id="IPR000515">
    <property type="entry name" value="MetI-like"/>
</dbReference>
<dbReference type="PROSITE" id="PS50928">
    <property type="entry name" value="ABC_TM1"/>
    <property type="match status" value="1"/>
</dbReference>
<feature type="transmembrane region" description="Helical" evidence="7">
    <location>
        <begin position="186"/>
        <end position="209"/>
    </location>
</feature>
<dbReference type="InterPro" id="IPR050366">
    <property type="entry name" value="BP-dependent_transpt_permease"/>
</dbReference>
<feature type="transmembrane region" description="Helical" evidence="7">
    <location>
        <begin position="6"/>
        <end position="26"/>
    </location>
</feature>
<evidence type="ECO:0000256" key="6">
    <source>
        <dbReference type="ARBA" id="ARBA00023136"/>
    </source>
</evidence>
<name>A0A381EA05_9BACT</name>
<evidence type="ECO:0000256" key="1">
    <source>
        <dbReference type="ARBA" id="ARBA00004651"/>
    </source>
</evidence>
<feature type="transmembrane region" description="Helical" evidence="7">
    <location>
        <begin position="72"/>
        <end position="94"/>
    </location>
</feature>
<dbReference type="InterPro" id="IPR035906">
    <property type="entry name" value="MetI-like_sf"/>
</dbReference>
<evidence type="ECO:0000313" key="12">
    <source>
        <dbReference type="Proteomes" id="UP001075225"/>
    </source>
</evidence>
<dbReference type="Proteomes" id="UP001075225">
    <property type="component" value="Unassembled WGS sequence"/>
</dbReference>
<dbReference type="OrthoDB" id="9783218at2"/>
<feature type="transmembrane region" description="Helical" evidence="7">
    <location>
        <begin position="114"/>
        <end position="142"/>
    </location>
</feature>
<keyword evidence="2 7" id="KW-0813">Transport</keyword>
<evidence type="ECO:0000256" key="7">
    <source>
        <dbReference type="RuleBase" id="RU363032"/>
    </source>
</evidence>
<evidence type="ECO:0000313" key="9">
    <source>
        <dbReference type="EMBL" id="MCZ6160578.1"/>
    </source>
</evidence>
<comment type="similarity">
    <text evidence="7">Belongs to the binding-protein-dependent transport system permease family.</text>
</comment>
<keyword evidence="4 7" id="KW-0812">Transmembrane</keyword>
<keyword evidence="3" id="KW-1003">Cell membrane</keyword>
<sequence>MKKIEVIVIFLSLVIVCLAFFGEFFATHDPNLIDLSNKFAPISKEHFLGTDHLGRDEFSRLMYGASLSLKSVFITLLLILIIGVGVGSFSGFIGGRTDMIIMRFCDVFLSFPTVVLALFLVGILGIGLVNVIIAIALTHWAWYARIVRSIVISLKNKEYVLISKVSGASPFVNFKKNMLKPIFSQIIVLATLDIGHIMLHISGLSFLGLGVKAPTPEWGIMISDAKEFIFTNSQLILYPGLAIFFVVCVFNILGDILRDRFDLNTEFKSHECH</sequence>
<dbReference type="RefSeq" id="WP_018713836.1">
    <property type="nucleotide sequence ID" value="NZ_CP053832.1"/>
</dbReference>
<keyword evidence="6 7" id="KW-0472">Membrane</keyword>
<dbReference type="NCBIfam" id="NF007738">
    <property type="entry name" value="PRK10417.1"/>
    <property type="match status" value="1"/>
</dbReference>
<reference evidence="10 11" key="1">
    <citation type="submission" date="2020-05" db="EMBL/GenBank/DDBJ databases">
        <title>Complete genome sequencing of Campylobacter and Arcobacter type strains.</title>
        <authorList>
            <person name="Miller W.G."/>
            <person name="Yee E."/>
        </authorList>
    </citation>
    <scope>NUCLEOTIDE SEQUENCE [LARGE SCALE GENOMIC DNA]</scope>
    <source>
        <strain evidence="10 11">LMG 6451</strain>
    </source>
</reference>
<dbReference type="GeneID" id="77175616"/>
<accession>A0A381EA05</accession>
<dbReference type="SUPFAM" id="SSF161098">
    <property type="entry name" value="MetI-like"/>
    <property type="match status" value="1"/>
</dbReference>
<reference evidence="9" key="2">
    <citation type="submission" date="2022-12" db="EMBL/GenBank/DDBJ databases">
        <title>Species Delineation and Comparative Genomics within the Campylobacter ureolyticus Complex.</title>
        <authorList>
            <person name="Maki J."/>
            <person name="Howard M."/>
            <person name="Connelly S."/>
            <person name="Hardy D.J."/>
            <person name="Cameron A."/>
        </authorList>
    </citation>
    <scope>NUCLEOTIDE SEQUENCE</scope>
    <source>
        <strain evidence="9">URMC_787</strain>
    </source>
</reference>
<proteinExistence type="inferred from homology"/>
<dbReference type="Proteomes" id="UP000509722">
    <property type="component" value="Chromosome"/>
</dbReference>
<feature type="domain" description="ABC transmembrane type-1" evidence="8">
    <location>
        <begin position="65"/>
        <end position="254"/>
    </location>
</feature>
<keyword evidence="5 7" id="KW-1133">Transmembrane helix</keyword>
<evidence type="ECO:0000256" key="3">
    <source>
        <dbReference type="ARBA" id="ARBA00022475"/>
    </source>
</evidence>